<protein>
    <submittedName>
        <fullName evidence="2">Uncharacterized protein</fullName>
    </submittedName>
</protein>
<evidence type="ECO:0000313" key="3">
    <source>
        <dbReference type="Proteomes" id="UP001430848"/>
    </source>
</evidence>
<dbReference type="EMBL" id="JAKNSF020000004">
    <property type="protein sequence ID" value="KAK7739358.1"/>
    <property type="molecule type" value="Genomic_DNA"/>
</dbReference>
<reference evidence="2 3" key="1">
    <citation type="submission" date="2024-02" db="EMBL/GenBank/DDBJ databases">
        <title>De novo assembly and annotation of 12 fungi associated with fruit tree decline syndrome in Ontario, Canada.</title>
        <authorList>
            <person name="Sulman M."/>
            <person name="Ellouze W."/>
            <person name="Ilyukhin E."/>
        </authorList>
    </citation>
    <scope>NUCLEOTIDE SEQUENCE [LARGE SCALE GENOMIC DNA]</scope>
    <source>
        <strain evidence="2 3">M169</strain>
    </source>
</reference>
<name>A0ABR1PL17_DIAER</name>
<gene>
    <name evidence="2" type="ORF">SLS63_001701</name>
</gene>
<proteinExistence type="predicted"/>
<sequence length="213" mass="22828">MAGSKGVPAHYQERSTKSLSNEAAQLEALKPSHRQEASRATTPKPPPLVVSSSYPHVHAPQRSPGAIYEVDPTKSTNKLYNFACNEGANMTSLADFQAVEFPRAEGTLPLVGLPIGAGPEGAPDLSHVGSFDDCVLHTRNLIACMGDEPTVCLLATKSKSFACLHALRAEGEEGLDEQQQALPARERTQSVSSSAEFPNYEDSGAEEDQLYFS</sequence>
<organism evidence="2 3">
    <name type="scientific">Diaporthe eres</name>
    <name type="common">Phomopsis oblonga</name>
    <dbReference type="NCBI Taxonomy" id="83184"/>
    <lineage>
        <taxon>Eukaryota</taxon>
        <taxon>Fungi</taxon>
        <taxon>Dikarya</taxon>
        <taxon>Ascomycota</taxon>
        <taxon>Pezizomycotina</taxon>
        <taxon>Sordariomycetes</taxon>
        <taxon>Sordariomycetidae</taxon>
        <taxon>Diaporthales</taxon>
        <taxon>Diaporthaceae</taxon>
        <taxon>Diaporthe</taxon>
        <taxon>Diaporthe eres species complex</taxon>
    </lineage>
</organism>
<dbReference type="Proteomes" id="UP001430848">
    <property type="component" value="Unassembled WGS sequence"/>
</dbReference>
<feature type="region of interest" description="Disordered" evidence="1">
    <location>
        <begin position="174"/>
        <end position="213"/>
    </location>
</feature>
<feature type="region of interest" description="Disordered" evidence="1">
    <location>
        <begin position="1"/>
        <end position="49"/>
    </location>
</feature>
<evidence type="ECO:0000313" key="2">
    <source>
        <dbReference type="EMBL" id="KAK7739358.1"/>
    </source>
</evidence>
<comment type="caution">
    <text evidence="2">The sequence shown here is derived from an EMBL/GenBank/DDBJ whole genome shotgun (WGS) entry which is preliminary data.</text>
</comment>
<accession>A0ABR1PL17</accession>
<feature type="compositionally biased region" description="Acidic residues" evidence="1">
    <location>
        <begin position="203"/>
        <end position="213"/>
    </location>
</feature>
<keyword evidence="3" id="KW-1185">Reference proteome</keyword>
<evidence type="ECO:0000256" key="1">
    <source>
        <dbReference type="SAM" id="MobiDB-lite"/>
    </source>
</evidence>